<keyword evidence="2" id="KW-1185">Reference proteome</keyword>
<comment type="caution">
    <text evidence="1">The sequence shown here is derived from an EMBL/GenBank/DDBJ whole genome shotgun (WGS) entry which is preliminary data.</text>
</comment>
<dbReference type="EMBL" id="AWUE01014667">
    <property type="protein sequence ID" value="OMP02189.1"/>
    <property type="molecule type" value="Genomic_DNA"/>
</dbReference>
<dbReference type="AlphaFoldDB" id="A0A1R3K530"/>
<name>A0A1R3K530_9ROSI</name>
<accession>A0A1R3K530</accession>
<sequence>MEEKPLGKERVGGELFSVCEGELAEFSVCVLGRLLIRLEEEEKKVGK</sequence>
<gene>
    <name evidence="1" type="ORF">COLO4_11285</name>
</gene>
<proteinExistence type="predicted"/>
<evidence type="ECO:0000313" key="1">
    <source>
        <dbReference type="EMBL" id="OMP02189.1"/>
    </source>
</evidence>
<organism evidence="1 2">
    <name type="scientific">Corchorus olitorius</name>
    <dbReference type="NCBI Taxonomy" id="93759"/>
    <lineage>
        <taxon>Eukaryota</taxon>
        <taxon>Viridiplantae</taxon>
        <taxon>Streptophyta</taxon>
        <taxon>Embryophyta</taxon>
        <taxon>Tracheophyta</taxon>
        <taxon>Spermatophyta</taxon>
        <taxon>Magnoliopsida</taxon>
        <taxon>eudicotyledons</taxon>
        <taxon>Gunneridae</taxon>
        <taxon>Pentapetalae</taxon>
        <taxon>rosids</taxon>
        <taxon>malvids</taxon>
        <taxon>Malvales</taxon>
        <taxon>Malvaceae</taxon>
        <taxon>Grewioideae</taxon>
        <taxon>Apeibeae</taxon>
        <taxon>Corchorus</taxon>
    </lineage>
</organism>
<protein>
    <submittedName>
        <fullName evidence="1">Uncharacterized protein</fullName>
    </submittedName>
</protein>
<reference evidence="2" key="1">
    <citation type="submission" date="2013-09" db="EMBL/GenBank/DDBJ databases">
        <title>Corchorus olitorius genome sequencing.</title>
        <authorList>
            <person name="Alam M."/>
            <person name="Haque M.S."/>
            <person name="Islam M.S."/>
            <person name="Emdad E.M."/>
            <person name="Islam M.M."/>
            <person name="Ahmed B."/>
            <person name="Halim A."/>
            <person name="Hossen Q.M.M."/>
            <person name="Hossain M.Z."/>
            <person name="Ahmed R."/>
            <person name="Khan M.M."/>
            <person name="Islam R."/>
            <person name="Rashid M.M."/>
            <person name="Khan S.A."/>
            <person name="Rahman M.S."/>
            <person name="Alam M."/>
            <person name="Yahiya A.S."/>
            <person name="Khan M.S."/>
            <person name="Azam M.S."/>
            <person name="Haque T."/>
            <person name="Lashkar M.Z.H."/>
            <person name="Akhand A.I."/>
            <person name="Morshed G."/>
            <person name="Roy S."/>
            <person name="Uddin K.S."/>
            <person name="Rabeya T."/>
            <person name="Hossain A.S."/>
            <person name="Chowdhury A."/>
            <person name="Snigdha A.R."/>
            <person name="Mortoza M.S."/>
            <person name="Matin S.A."/>
            <person name="Hoque S.M.E."/>
            <person name="Islam M.K."/>
            <person name="Roy D.K."/>
            <person name="Haider R."/>
            <person name="Moosa M.M."/>
            <person name="Elias S.M."/>
            <person name="Hasan A.M."/>
            <person name="Jahan S."/>
            <person name="Shafiuddin M."/>
            <person name="Mahmood N."/>
            <person name="Shommy N.S."/>
        </authorList>
    </citation>
    <scope>NUCLEOTIDE SEQUENCE [LARGE SCALE GENOMIC DNA]</scope>
    <source>
        <strain evidence="2">cv. O-4</strain>
    </source>
</reference>
<dbReference type="Proteomes" id="UP000187203">
    <property type="component" value="Unassembled WGS sequence"/>
</dbReference>
<evidence type="ECO:0000313" key="2">
    <source>
        <dbReference type="Proteomes" id="UP000187203"/>
    </source>
</evidence>